<dbReference type="InterPro" id="IPR036097">
    <property type="entry name" value="HisK_dim/P_sf"/>
</dbReference>
<name>A0ABS1NS61_9ACTN</name>
<comment type="caution">
    <text evidence="14">The sequence shown here is derived from an EMBL/GenBank/DDBJ whole genome shotgun (WGS) entry which is preliminary data.</text>
</comment>
<keyword evidence="7 14" id="KW-0418">Kinase</keyword>
<evidence type="ECO:0000256" key="6">
    <source>
        <dbReference type="ARBA" id="ARBA00022692"/>
    </source>
</evidence>
<dbReference type="InterPro" id="IPR003660">
    <property type="entry name" value="HAMP_dom"/>
</dbReference>
<dbReference type="Pfam" id="PF02518">
    <property type="entry name" value="HATPase_c"/>
    <property type="match status" value="1"/>
</dbReference>
<dbReference type="SUPFAM" id="SSF55874">
    <property type="entry name" value="ATPase domain of HSP90 chaperone/DNA topoisomerase II/histidine kinase"/>
    <property type="match status" value="1"/>
</dbReference>
<evidence type="ECO:0000256" key="11">
    <source>
        <dbReference type="SAM" id="Phobius"/>
    </source>
</evidence>
<evidence type="ECO:0000256" key="7">
    <source>
        <dbReference type="ARBA" id="ARBA00022777"/>
    </source>
</evidence>
<dbReference type="Proteomes" id="UP000634229">
    <property type="component" value="Unassembled WGS sequence"/>
</dbReference>
<reference evidence="14 15" key="1">
    <citation type="submission" date="2021-01" db="EMBL/GenBank/DDBJ databases">
        <title>WGS of actinomycetes isolated from Thailand.</title>
        <authorList>
            <person name="Thawai C."/>
        </authorList>
    </citation>
    <scope>NUCLEOTIDE SEQUENCE [LARGE SCALE GENOMIC DNA]</scope>
    <source>
        <strain evidence="14 15">CA1R205</strain>
    </source>
</reference>
<dbReference type="PANTHER" id="PTHR45436">
    <property type="entry name" value="SENSOR HISTIDINE KINASE YKOH"/>
    <property type="match status" value="1"/>
</dbReference>
<feature type="domain" description="HAMP" evidence="13">
    <location>
        <begin position="161"/>
        <end position="220"/>
    </location>
</feature>
<evidence type="ECO:0000256" key="2">
    <source>
        <dbReference type="ARBA" id="ARBA00004236"/>
    </source>
</evidence>
<dbReference type="Gene3D" id="1.10.287.130">
    <property type="match status" value="1"/>
</dbReference>
<proteinExistence type="predicted"/>
<dbReference type="InterPro" id="IPR036890">
    <property type="entry name" value="HATPase_C_sf"/>
</dbReference>
<dbReference type="GO" id="GO:0016301">
    <property type="term" value="F:kinase activity"/>
    <property type="evidence" value="ECO:0007669"/>
    <property type="project" value="UniProtKB-KW"/>
</dbReference>
<evidence type="ECO:0000256" key="3">
    <source>
        <dbReference type="ARBA" id="ARBA00012438"/>
    </source>
</evidence>
<dbReference type="InterPro" id="IPR005467">
    <property type="entry name" value="His_kinase_dom"/>
</dbReference>
<evidence type="ECO:0000259" key="13">
    <source>
        <dbReference type="PROSITE" id="PS50885"/>
    </source>
</evidence>
<dbReference type="PROSITE" id="PS50109">
    <property type="entry name" value="HIS_KIN"/>
    <property type="match status" value="1"/>
</dbReference>
<dbReference type="Pfam" id="PF00512">
    <property type="entry name" value="HisKA"/>
    <property type="match status" value="1"/>
</dbReference>
<evidence type="ECO:0000313" key="15">
    <source>
        <dbReference type="Proteomes" id="UP000634229"/>
    </source>
</evidence>
<keyword evidence="8 11" id="KW-1133">Transmembrane helix</keyword>
<evidence type="ECO:0000259" key="12">
    <source>
        <dbReference type="PROSITE" id="PS50109"/>
    </source>
</evidence>
<dbReference type="CDD" id="cd00082">
    <property type="entry name" value="HisKA"/>
    <property type="match status" value="1"/>
</dbReference>
<protein>
    <recommendedName>
        <fullName evidence="3">histidine kinase</fullName>
        <ecNumber evidence="3">2.7.13.3</ecNumber>
    </recommendedName>
</protein>
<dbReference type="SMART" id="SM00388">
    <property type="entry name" value="HisKA"/>
    <property type="match status" value="1"/>
</dbReference>
<dbReference type="SUPFAM" id="SSF47384">
    <property type="entry name" value="Homodimeric domain of signal transducing histidine kinase"/>
    <property type="match status" value="1"/>
</dbReference>
<keyword evidence="9" id="KW-0902">Two-component regulatory system</keyword>
<accession>A0ABS1NS61</accession>
<sequence length="442" mass="47463">MRAARLRLPAWTGTLHWKFAIFVTGICCLLAVLLGTLVHVQAGADAENQARSEALDRLNGAVAAYTAGEPLDPHAAVDPSGLPAGLRHMVLTRREWGSQLDDHLGRPVVWAAAPASGGKVLAVRQDYSSRAAAVRRLDQSIVLSSVIATGITLVAGMIAVSSLTWRLRRAAEVARRISNGDLQARVNDPRALRSDQNRDEALAVGVALDAMAATVEDKLRSEQRFTADVAHELRTPLAGLLMASELLEPGRATDMVRDRIQTLRGLTEDLLEISRLDARVERAELDTHKLGPLARHAARATGQEVAIRVVQDAYVQTDQRRLERVLGNLVVNAHKHGRAPVELSVDGPVVTVRDHGDGYPDHLLDHGPQRFRSESHGGRKGGHGLGLTIALGQARVLDATLEFSNAPDGGAVATLCLPAKPSPAAGPDTDDGRPYPLRNQPD</sequence>
<evidence type="ECO:0000256" key="4">
    <source>
        <dbReference type="ARBA" id="ARBA00022553"/>
    </source>
</evidence>
<organism evidence="14 15">
    <name type="scientific">Streptomyces coffeae</name>
    <dbReference type="NCBI Taxonomy" id="621382"/>
    <lineage>
        <taxon>Bacteria</taxon>
        <taxon>Bacillati</taxon>
        <taxon>Actinomycetota</taxon>
        <taxon>Actinomycetes</taxon>
        <taxon>Kitasatosporales</taxon>
        <taxon>Streptomycetaceae</taxon>
        <taxon>Streptomyces</taxon>
    </lineage>
</organism>
<keyword evidence="11" id="KW-0472">Membrane</keyword>
<comment type="subcellular location">
    <subcellularLocation>
        <location evidence="2">Cell membrane</location>
    </subcellularLocation>
</comment>
<evidence type="ECO:0000256" key="5">
    <source>
        <dbReference type="ARBA" id="ARBA00022679"/>
    </source>
</evidence>
<feature type="region of interest" description="Disordered" evidence="10">
    <location>
        <begin position="419"/>
        <end position="442"/>
    </location>
</feature>
<dbReference type="InterPro" id="IPR003661">
    <property type="entry name" value="HisK_dim/P_dom"/>
</dbReference>
<dbReference type="RefSeq" id="WP_201883368.1">
    <property type="nucleotide sequence ID" value="NZ_JAERRF010000074.1"/>
</dbReference>
<dbReference type="SMART" id="SM00304">
    <property type="entry name" value="HAMP"/>
    <property type="match status" value="1"/>
</dbReference>
<evidence type="ECO:0000256" key="10">
    <source>
        <dbReference type="SAM" id="MobiDB-lite"/>
    </source>
</evidence>
<gene>
    <name evidence="14" type="ORF">JK363_40685</name>
</gene>
<dbReference type="EC" id="2.7.13.3" evidence="3"/>
<keyword evidence="5" id="KW-0808">Transferase</keyword>
<keyword evidence="4" id="KW-0597">Phosphoprotein</keyword>
<dbReference type="InterPro" id="IPR003594">
    <property type="entry name" value="HATPase_dom"/>
</dbReference>
<evidence type="ECO:0000256" key="1">
    <source>
        <dbReference type="ARBA" id="ARBA00000085"/>
    </source>
</evidence>
<keyword evidence="6 11" id="KW-0812">Transmembrane</keyword>
<evidence type="ECO:0000313" key="14">
    <source>
        <dbReference type="EMBL" id="MBL1102779.1"/>
    </source>
</evidence>
<keyword evidence="15" id="KW-1185">Reference proteome</keyword>
<dbReference type="Gene3D" id="6.10.340.10">
    <property type="match status" value="1"/>
</dbReference>
<dbReference type="PANTHER" id="PTHR45436:SF5">
    <property type="entry name" value="SENSOR HISTIDINE KINASE TRCS"/>
    <property type="match status" value="1"/>
</dbReference>
<feature type="transmembrane region" description="Helical" evidence="11">
    <location>
        <begin position="141"/>
        <end position="165"/>
    </location>
</feature>
<evidence type="ECO:0000256" key="8">
    <source>
        <dbReference type="ARBA" id="ARBA00022989"/>
    </source>
</evidence>
<comment type="catalytic activity">
    <reaction evidence="1">
        <text>ATP + protein L-histidine = ADP + protein N-phospho-L-histidine.</text>
        <dbReference type="EC" id="2.7.13.3"/>
    </reaction>
</comment>
<evidence type="ECO:0000256" key="9">
    <source>
        <dbReference type="ARBA" id="ARBA00023012"/>
    </source>
</evidence>
<dbReference type="EMBL" id="JAERRF010000074">
    <property type="protein sequence ID" value="MBL1102779.1"/>
    <property type="molecule type" value="Genomic_DNA"/>
</dbReference>
<dbReference type="PROSITE" id="PS50885">
    <property type="entry name" value="HAMP"/>
    <property type="match status" value="1"/>
</dbReference>
<dbReference type="Gene3D" id="3.30.565.10">
    <property type="entry name" value="Histidine kinase-like ATPase, C-terminal domain"/>
    <property type="match status" value="1"/>
</dbReference>
<dbReference type="SMART" id="SM00387">
    <property type="entry name" value="HATPase_c"/>
    <property type="match status" value="1"/>
</dbReference>
<dbReference type="InterPro" id="IPR050428">
    <property type="entry name" value="TCS_sensor_his_kinase"/>
</dbReference>
<feature type="domain" description="Histidine kinase" evidence="12">
    <location>
        <begin position="228"/>
        <end position="421"/>
    </location>
</feature>
<dbReference type="CDD" id="cd06225">
    <property type="entry name" value="HAMP"/>
    <property type="match status" value="1"/>
</dbReference>